<dbReference type="EMBL" id="CAJNRE010016810">
    <property type="protein sequence ID" value="CAF2148989.1"/>
    <property type="molecule type" value="Genomic_DNA"/>
</dbReference>
<evidence type="ECO:0000313" key="3">
    <source>
        <dbReference type="Proteomes" id="UP000663824"/>
    </source>
</evidence>
<feature type="compositionally biased region" description="Polar residues" evidence="1">
    <location>
        <begin position="262"/>
        <end position="273"/>
    </location>
</feature>
<protein>
    <submittedName>
        <fullName evidence="2">Uncharacterized protein</fullName>
    </submittedName>
</protein>
<proteinExistence type="predicted"/>
<comment type="caution">
    <text evidence="2">The sequence shown here is derived from an EMBL/GenBank/DDBJ whole genome shotgun (WGS) entry which is preliminary data.</text>
</comment>
<reference evidence="2" key="1">
    <citation type="submission" date="2021-02" db="EMBL/GenBank/DDBJ databases">
        <authorList>
            <person name="Nowell W R."/>
        </authorList>
    </citation>
    <scope>NUCLEOTIDE SEQUENCE</scope>
</reference>
<evidence type="ECO:0000256" key="1">
    <source>
        <dbReference type="SAM" id="MobiDB-lite"/>
    </source>
</evidence>
<feature type="region of interest" description="Disordered" evidence="1">
    <location>
        <begin position="212"/>
        <end position="298"/>
    </location>
</feature>
<accession>A0A816XRM9</accession>
<name>A0A816XRM9_9BILA</name>
<gene>
    <name evidence="2" type="ORF">MBJ925_LOCUS30896</name>
</gene>
<feature type="compositionally biased region" description="Low complexity" evidence="1">
    <location>
        <begin position="226"/>
        <end position="240"/>
    </location>
</feature>
<feature type="compositionally biased region" description="Polar residues" evidence="1">
    <location>
        <begin position="241"/>
        <end position="253"/>
    </location>
</feature>
<organism evidence="2 3">
    <name type="scientific">Rotaria magnacalcarata</name>
    <dbReference type="NCBI Taxonomy" id="392030"/>
    <lineage>
        <taxon>Eukaryota</taxon>
        <taxon>Metazoa</taxon>
        <taxon>Spiralia</taxon>
        <taxon>Gnathifera</taxon>
        <taxon>Rotifera</taxon>
        <taxon>Eurotatoria</taxon>
        <taxon>Bdelloidea</taxon>
        <taxon>Philodinida</taxon>
        <taxon>Philodinidae</taxon>
        <taxon>Rotaria</taxon>
    </lineage>
</organism>
<sequence>MELSSTISFSGSSDIKTPPSNALYQIESSVNIPLSHYNKMATMYYNIAYKLCQSNGTTTNHLMSMLLRNKEYFNIRNLKISILEYKDAECQTESTSNSVSIETVVDNELIVSTPIESIIGDEIIEIVAELPAVTVQLQNTESANEITKTVNLSSSVNNSQLGERSSTKKKTYGKMTDFNCYVKLDRLSIDYIRSICYPLGDLPKISYKNYMEKQKNTPPPPPPQLPLSSSFSSPASNKSPVPNSHTPASNLRISTKEKINQNDKPLTLSSTISYAAKPSLKRKNSGNRDNEKLSKSKLNDNKEILQAIARSFETLSEGDSTFNSIKNPDDLRSWCIAKTLHTMEQYKSNKNGSTSAGRQN</sequence>
<dbReference type="AlphaFoldDB" id="A0A816XRM9"/>
<feature type="compositionally biased region" description="Basic and acidic residues" evidence="1">
    <location>
        <begin position="286"/>
        <end position="298"/>
    </location>
</feature>
<dbReference type="Proteomes" id="UP000663824">
    <property type="component" value="Unassembled WGS sequence"/>
</dbReference>
<evidence type="ECO:0000313" key="2">
    <source>
        <dbReference type="EMBL" id="CAF2148989.1"/>
    </source>
</evidence>